<name>A0A2I0L9C8_PUNGR</name>
<keyword evidence="2" id="KW-1185">Reference proteome</keyword>
<reference evidence="1 2" key="1">
    <citation type="submission" date="2017-11" db="EMBL/GenBank/DDBJ databases">
        <title>De-novo sequencing of pomegranate (Punica granatum L.) genome.</title>
        <authorList>
            <person name="Akparov Z."/>
            <person name="Amiraslanov A."/>
            <person name="Hajiyeva S."/>
            <person name="Abbasov M."/>
            <person name="Kaur K."/>
            <person name="Hamwieh A."/>
            <person name="Solovyev V."/>
            <person name="Salamov A."/>
            <person name="Braich B."/>
            <person name="Kosarev P."/>
            <person name="Mahmoud A."/>
            <person name="Hajiyev E."/>
            <person name="Babayeva S."/>
            <person name="Izzatullayeva V."/>
            <person name="Mammadov A."/>
            <person name="Mammadov A."/>
            <person name="Sharifova S."/>
            <person name="Ojaghi J."/>
            <person name="Eynullazada K."/>
            <person name="Bayramov B."/>
            <person name="Abdulazimova A."/>
            <person name="Shahmuradov I."/>
        </authorList>
    </citation>
    <scope>NUCLEOTIDE SEQUENCE [LARGE SCALE GENOMIC DNA]</scope>
    <source>
        <strain evidence="2">cv. AG2017</strain>
        <tissue evidence="1">Leaf</tissue>
    </source>
</reference>
<proteinExistence type="predicted"/>
<gene>
    <name evidence="1" type="ORF">CRG98_002342</name>
</gene>
<accession>A0A2I0L9C8</accession>
<dbReference type="AlphaFoldDB" id="A0A2I0L9C8"/>
<organism evidence="1 2">
    <name type="scientific">Punica granatum</name>
    <name type="common">Pomegranate</name>
    <dbReference type="NCBI Taxonomy" id="22663"/>
    <lineage>
        <taxon>Eukaryota</taxon>
        <taxon>Viridiplantae</taxon>
        <taxon>Streptophyta</taxon>
        <taxon>Embryophyta</taxon>
        <taxon>Tracheophyta</taxon>
        <taxon>Spermatophyta</taxon>
        <taxon>Magnoliopsida</taxon>
        <taxon>eudicotyledons</taxon>
        <taxon>Gunneridae</taxon>
        <taxon>Pentapetalae</taxon>
        <taxon>rosids</taxon>
        <taxon>malvids</taxon>
        <taxon>Myrtales</taxon>
        <taxon>Lythraceae</taxon>
        <taxon>Punica</taxon>
    </lineage>
</organism>
<evidence type="ECO:0000313" key="2">
    <source>
        <dbReference type="Proteomes" id="UP000233551"/>
    </source>
</evidence>
<comment type="caution">
    <text evidence="1">The sequence shown here is derived from an EMBL/GenBank/DDBJ whole genome shotgun (WGS) entry which is preliminary data.</text>
</comment>
<dbReference type="Proteomes" id="UP000233551">
    <property type="component" value="Unassembled WGS sequence"/>
</dbReference>
<dbReference type="EMBL" id="PGOL01000098">
    <property type="protein sequence ID" value="PKI77273.1"/>
    <property type="molecule type" value="Genomic_DNA"/>
</dbReference>
<protein>
    <submittedName>
        <fullName evidence="1">Uncharacterized protein</fullName>
    </submittedName>
</protein>
<evidence type="ECO:0000313" key="1">
    <source>
        <dbReference type="EMBL" id="PKI77273.1"/>
    </source>
</evidence>
<sequence length="134" mass="14727">MLLVTWGDALGRVVALDWLVSPEKVGRPSNHDSPCHGRRVKTVDSNGARADLMDCLLKLGWRLPWRQSTMHGFGNTRTVLSRDGGSLLKGMNYLKSGGVFQGLNDSRTARRTPTRNPYLTCAPVIGRGTRHIGS</sequence>